<feature type="compositionally biased region" description="Low complexity" evidence="1">
    <location>
        <begin position="630"/>
        <end position="668"/>
    </location>
</feature>
<dbReference type="OrthoDB" id="432953at2759"/>
<name>A0A9P6J7A0_9FUNG</name>
<protein>
    <submittedName>
        <fullName evidence="2">Uncharacterized protein</fullName>
    </submittedName>
</protein>
<feature type="compositionally biased region" description="Polar residues" evidence="1">
    <location>
        <begin position="677"/>
        <end position="709"/>
    </location>
</feature>
<comment type="caution">
    <text evidence="2">The sequence shown here is derived from an EMBL/GenBank/DDBJ whole genome shotgun (WGS) entry which is preliminary data.</text>
</comment>
<dbReference type="PANTHER" id="PTHR21575">
    <property type="entry name" value="PROTEIN HID1"/>
    <property type="match status" value="1"/>
</dbReference>
<organism evidence="2 3">
    <name type="scientific">Modicella reniformis</name>
    <dbReference type="NCBI Taxonomy" id="1440133"/>
    <lineage>
        <taxon>Eukaryota</taxon>
        <taxon>Fungi</taxon>
        <taxon>Fungi incertae sedis</taxon>
        <taxon>Mucoromycota</taxon>
        <taxon>Mortierellomycotina</taxon>
        <taxon>Mortierellomycetes</taxon>
        <taxon>Mortierellales</taxon>
        <taxon>Mortierellaceae</taxon>
        <taxon>Modicella</taxon>
    </lineage>
</organism>
<dbReference type="PANTHER" id="PTHR21575:SF12">
    <property type="entry name" value="PROTEIN HID1"/>
    <property type="match status" value="1"/>
</dbReference>
<reference evidence="2" key="1">
    <citation type="journal article" date="2020" name="Fungal Divers.">
        <title>Resolving the Mortierellaceae phylogeny through synthesis of multi-gene phylogenetics and phylogenomics.</title>
        <authorList>
            <person name="Vandepol N."/>
            <person name="Liber J."/>
            <person name="Desiro A."/>
            <person name="Na H."/>
            <person name="Kennedy M."/>
            <person name="Barry K."/>
            <person name="Grigoriev I.V."/>
            <person name="Miller A.N."/>
            <person name="O'Donnell K."/>
            <person name="Stajich J.E."/>
            <person name="Bonito G."/>
        </authorList>
    </citation>
    <scope>NUCLEOTIDE SEQUENCE</scope>
    <source>
        <strain evidence="2">MES-2147</strain>
    </source>
</reference>
<sequence>MYIPPAAITTTDNRWIDTIVTGSDRQITLAVLCSLINSALKYNPSGWGLPYNHVMFSDQRELLVMLCLQVVVVLLDYHVIEKPLSLSGSSSTGIHIDDQSRSGVDQTTTAPSLASPSESPSRNQFSHYLSRLHRDQDFMFLMDGMYRILSNPMAASSTYLPGSTKQVKCHQETLMLCWKMLELNKVSHGTLERREVECSNAKLGGSIILNTLSPPIVQRFRNYLLDTNRSVHNLISTTKRTLRSLYPALISTLSNVSPYLKNISPLASGRLLQLTTSFASPSFLLAEESNHELLSILLDTVCTVLYYQASDNPHLIYTLVQYEPKIQTMAGFTLQRGLDDIHKLRFQRMEALSARSGPATSESNTQLKASAAMDNRSRRLAATRQLSNLGGDGHGESSSSSSSSTQPLSHVKKSHGPKREGLIVATSGTLAVAASPCTTPSSLSFSPTLKAEDIKREGTPTIVPTLLRPDSTDLLAVEGWMRTLRFEPLLIMLRCVIPEIESIHAMNDHQVLEYIRSNIIPMLKKHLPESGRPHIVVRKFVWGDLVIWFEGLLWSQIYVGGGGRLGRQGLGAWYETGVRLFSIRTIPVGSSSSSTASASAAAVAAAATTVTDNVASVAAAAIRAAGSTFVGSSTASSSPTSSMPGLSSHYRSSISGASSTTATPLSSPRESIPRRTSIVSLGSTTRVATHATPSTASGVLSAESGPTTV</sequence>
<feature type="region of interest" description="Disordered" evidence="1">
    <location>
        <begin position="88"/>
        <end position="123"/>
    </location>
</feature>
<evidence type="ECO:0000313" key="2">
    <source>
        <dbReference type="EMBL" id="KAF9962928.1"/>
    </source>
</evidence>
<feature type="compositionally biased region" description="Polar residues" evidence="1">
    <location>
        <begin position="358"/>
        <end position="368"/>
    </location>
</feature>
<dbReference type="GO" id="GO:0000138">
    <property type="term" value="C:Golgi trans cisterna"/>
    <property type="evidence" value="ECO:0007669"/>
    <property type="project" value="TreeGrafter"/>
</dbReference>
<keyword evidence="3" id="KW-1185">Reference proteome</keyword>
<dbReference type="AlphaFoldDB" id="A0A9P6J7A0"/>
<proteinExistence type="predicted"/>
<dbReference type="EMBL" id="JAAAHW010006342">
    <property type="protein sequence ID" value="KAF9962928.1"/>
    <property type="molecule type" value="Genomic_DNA"/>
</dbReference>
<dbReference type="Proteomes" id="UP000749646">
    <property type="component" value="Unassembled WGS sequence"/>
</dbReference>
<dbReference type="Pfam" id="PF12722">
    <property type="entry name" value="Hid1"/>
    <property type="match status" value="2"/>
</dbReference>
<evidence type="ECO:0000256" key="1">
    <source>
        <dbReference type="SAM" id="MobiDB-lite"/>
    </source>
</evidence>
<dbReference type="InterPro" id="IPR026705">
    <property type="entry name" value="Hid-1/Ecm30"/>
</dbReference>
<dbReference type="GO" id="GO:0016020">
    <property type="term" value="C:membrane"/>
    <property type="evidence" value="ECO:0007669"/>
    <property type="project" value="TreeGrafter"/>
</dbReference>
<feature type="compositionally biased region" description="Low complexity" evidence="1">
    <location>
        <begin position="107"/>
        <end position="121"/>
    </location>
</feature>
<gene>
    <name evidence="2" type="ORF">BGZ65_007164</name>
</gene>
<feature type="region of interest" description="Disordered" evidence="1">
    <location>
        <begin position="630"/>
        <end position="709"/>
    </location>
</feature>
<evidence type="ECO:0000313" key="3">
    <source>
        <dbReference type="Proteomes" id="UP000749646"/>
    </source>
</evidence>
<accession>A0A9P6J7A0</accession>
<dbReference type="GO" id="GO:0005797">
    <property type="term" value="C:Golgi medial cisterna"/>
    <property type="evidence" value="ECO:0007669"/>
    <property type="project" value="TreeGrafter"/>
</dbReference>
<feature type="region of interest" description="Disordered" evidence="1">
    <location>
        <begin position="352"/>
        <end position="419"/>
    </location>
</feature>